<feature type="compositionally biased region" description="Polar residues" evidence="1">
    <location>
        <begin position="161"/>
        <end position="173"/>
    </location>
</feature>
<sequence length="184" mass="19551">MTIPLPAPADLSNLTLHSPSRIIGTPFATSSTRFEYPFPDPSSDSPSPSLSASPASSPGSYSSHGSPSIGGISITLNLPLSLPPSAQFHQSIALIGSSVQMTSTGNPSYHSPTHPKLRMKSPPPIPPTLIKKRNRWSMGLLGRRLGKEELHRDDKLLEDASMSSDATSDWTIESDSSSSSRSNS</sequence>
<dbReference type="AlphaFoldDB" id="A0A2A9NX95"/>
<dbReference type="OrthoDB" id="3003645at2759"/>
<keyword evidence="3" id="KW-1185">Reference proteome</keyword>
<protein>
    <submittedName>
        <fullName evidence="2">Uncharacterized protein</fullName>
    </submittedName>
</protein>
<feature type="compositionally biased region" description="Low complexity" evidence="1">
    <location>
        <begin position="41"/>
        <end position="66"/>
    </location>
</feature>
<feature type="region of interest" description="Disordered" evidence="1">
    <location>
        <begin position="33"/>
        <end position="66"/>
    </location>
</feature>
<gene>
    <name evidence="2" type="ORF">AMATHDRAFT_1477</name>
</gene>
<feature type="compositionally biased region" description="Low complexity" evidence="1">
    <location>
        <begin position="174"/>
        <end position="184"/>
    </location>
</feature>
<feature type="region of interest" description="Disordered" evidence="1">
    <location>
        <begin position="101"/>
        <end position="130"/>
    </location>
</feature>
<evidence type="ECO:0000256" key="1">
    <source>
        <dbReference type="SAM" id="MobiDB-lite"/>
    </source>
</evidence>
<feature type="region of interest" description="Disordered" evidence="1">
    <location>
        <begin position="147"/>
        <end position="184"/>
    </location>
</feature>
<organism evidence="2 3">
    <name type="scientific">Amanita thiersii Skay4041</name>
    <dbReference type="NCBI Taxonomy" id="703135"/>
    <lineage>
        <taxon>Eukaryota</taxon>
        <taxon>Fungi</taxon>
        <taxon>Dikarya</taxon>
        <taxon>Basidiomycota</taxon>
        <taxon>Agaricomycotina</taxon>
        <taxon>Agaricomycetes</taxon>
        <taxon>Agaricomycetidae</taxon>
        <taxon>Agaricales</taxon>
        <taxon>Pluteineae</taxon>
        <taxon>Amanitaceae</taxon>
        <taxon>Amanita</taxon>
    </lineage>
</organism>
<proteinExistence type="predicted"/>
<evidence type="ECO:0000313" key="2">
    <source>
        <dbReference type="EMBL" id="PFH53041.1"/>
    </source>
</evidence>
<name>A0A2A9NX95_9AGAR</name>
<accession>A0A2A9NX95</accession>
<feature type="compositionally biased region" description="Basic and acidic residues" evidence="1">
    <location>
        <begin position="147"/>
        <end position="158"/>
    </location>
</feature>
<dbReference type="EMBL" id="KZ301975">
    <property type="protein sequence ID" value="PFH53041.1"/>
    <property type="molecule type" value="Genomic_DNA"/>
</dbReference>
<feature type="compositionally biased region" description="Polar residues" evidence="1">
    <location>
        <begin position="101"/>
        <end position="111"/>
    </location>
</feature>
<evidence type="ECO:0000313" key="3">
    <source>
        <dbReference type="Proteomes" id="UP000242287"/>
    </source>
</evidence>
<reference evidence="2 3" key="1">
    <citation type="submission" date="2014-02" db="EMBL/GenBank/DDBJ databases">
        <title>Transposable element dynamics among asymbiotic and ectomycorrhizal Amanita fungi.</title>
        <authorList>
            <consortium name="DOE Joint Genome Institute"/>
            <person name="Hess J."/>
            <person name="Skrede I."/>
            <person name="Wolfe B."/>
            <person name="LaButti K."/>
            <person name="Ohm R.A."/>
            <person name="Grigoriev I.V."/>
            <person name="Pringle A."/>
        </authorList>
    </citation>
    <scope>NUCLEOTIDE SEQUENCE [LARGE SCALE GENOMIC DNA]</scope>
    <source>
        <strain evidence="2 3">SKay4041</strain>
    </source>
</reference>
<dbReference type="Proteomes" id="UP000242287">
    <property type="component" value="Unassembled WGS sequence"/>
</dbReference>